<reference evidence="3 4" key="1">
    <citation type="submission" date="2019-10" db="EMBL/GenBank/DDBJ databases">
        <title>Complete genome sequence of Variovorax paradoxus 5C-2.</title>
        <authorList>
            <person name="Gogoleva N.E."/>
            <person name="Balkin A.S."/>
        </authorList>
    </citation>
    <scope>NUCLEOTIDE SEQUENCE [LARGE SCALE GENOMIC DNA]</scope>
    <source>
        <strain evidence="3 4">5C-2</strain>
    </source>
</reference>
<dbReference type="Proteomes" id="UP000326780">
    <property type="component" value="Chromosome"/>
</dbReference>
<evidence type="ECO:0000256" key="1">
    <source>
        <dbReference type="SAM" id="MobiDB-lite"/>
    </source>
</evidence>
<organism evidence="3 4">
    <name type="scientific">Variovorax paradoxus</name>
    <dbReference type="NCBI Taxonomy" id="34073"/>
    <lineage>
        <taxon>Bacteria</taxon>
        <taxon>Pseudomonadati</taxon>
        <taxon>Pseudomonadota</taxon>
        <taxon>Betaproteobacteria</taxon>
        <taxon>Burkholderiales</taxon>
        <taxon>Comamonadaceae</taxon>
        <taxon>Variovorax</taxon>
    </lineage>
</organism>
<feature type="region of interest" description="Disordered" evidence="1">
    <location>
        <begin position="99"/>
        <end position="131"/>
    </location>
</feature>
<sequence>MKNRQILSLALAVGAGAAFVAPFAAYAEGPSHFAPNEAGVVYHPGEAGQAKSQAHVSAELADAQKTPAGASMLRWGSMSTPKVGAAKSRAEVVAELEAAQRQPNWDAAARLGAPLPAPKGDASKARAQAQP</sequence>
<evidence type="ECO:0000313" key="3">
    <source>
        <dbReference type="EMBL" id="QFZ81960.1"/>
    </source>
</evidence>
<name>A0A5Q0LX02_VARPD</name>
<protein>
    <recommendedName>
        <fullName evidence="5">DUF4148 domain-containing protein</fullName>
    </recommendedName>
</protein>
<evidence type="ECO:0000256" key="2">
    <source>
        <dbReference type="SAM" id="SignalP"/>
    </source>
</evidence>
<keyword evidence="2" id="KW-0732">Signal</keyword>
<dbReference type="RefSeq" id="WP_143042875.1">
    <property type="nucleotide sequence ID" value="NZ_CP045644.1"/>
</dbReference>
<feature type="chain" id="PRO_5024889042" description="DUF4148 domain-containing protein" evidence="2">
    <location>
        <begin position="28"/>
        <end position="131"/>
    </location>
</feature>
<proteinExistence type="predicted"/>
<dbReference type="AlphaFoldDB" id="A0A5Q0LX02"/>
<dbReference type="EMBL" id="CP045644">
    <property type="protein sequence ID" value="QFZ81960.1"/>
    <property type="molecule type" value="Genomic_DNA"/>
</dbReference>
<evidence type="ECO:0000313" key="4">
    <source>
        <dbReference type="Proteomes" id="UP000326780"/>
    </source>
</evidence>
<evidence type="ECO:0008006" key="5">
    <source>
        <dbReference type="Google" id="ProtNLM"/>
    </source>
</evidence>
<feature type="signal peptide" evidence="2">
    <location>
        <begin position="1"/>
        <end position="27"/>
    </location>
</feature>
<accession>A0A5Q0LX02</accession>
<gene>
    <name evidence="3" type="ORF">GFK26_03905</name>
</gene>